<accession>A0A8H3W320</accession>
<dbReference type="AlphaFoldDB" id="A0A8H3W320"/>
<dbReference type="GO" id="GO:0004386">
    <property type="term" value="F:helicase activity"/>
    <property type="evidence" value="ECO:0007669"/>
    <property type="project" value="UniProtKB-KW"/>
</dbReference>
<organism evidence="2 3">
    <name type="scientific">Colletotrichum asianum</name>
    <dbReference type="NCBI Taxonomy" id="702518"/>
    <lineage>
        <taxon>Eukaryota</taxon>
        <taxon>Fungi</taxon>
        <taxon>Dikarya</taxon>
        <taxon>Ascomycota</taxon>
        <taxon>Pezizomycotina</taxon>
        <taxon>Sordariomycetes</taxon>
        <taxon>Hypocreomycetidae</taxon>
        <taxon>Glomerellales</taxon>
        <taxon>Glomerellaceae</taxon>
        <taxon>Colletotrichum</taxon>
        <taxon>Colletotrichum gloeosporioides species complex</taxon>
    </lineage>
</organism>
<name>A0A8H3W320_9PEZI</name>
<keyword evidence="2" id="KW-0547">Nucleotide-binding</keyword>
<dbReference type="Proteomes" id="UP000434172">
    <property type="component" value="Unassembled WGS sequence"/>
</dbReference>
<evidence type="ECO:0000313" key="2">
    <source>
        <dbReference type="EMBL" id="KAF0318261.1"/>
    </source>
</evidence>
<feature type="compositionally biased region" description="Acidic residues" evidence="1">
    <location>
        <begin position="685"/>
        <end position="694"/>
    </location>
</feature>
<gene>
    <name evidence="2" type="ORF">GQ607_014498</name>
</gene>
<keyword evidence="2" id="KW-0347">Helicase</keyword>
<evidence type="ECO:0000256" key="1">
    <source>
        <dbReference type="SAM" id="MobiDB-lite"/>
    </source>
</evidence>
<keyword evidence="3" id="KW-1185">Reference proteome</keyword>
<feature type="region of interest" description="Disordered" evidence="1">
    <location>
        <begin position="667"/>
        <end position="696"/>
    </location>
</feature>
<dbReference type="OrthoDB" id="6513042at2759"/>
<dbReference type="EMBL" id="WOWK01000113">
    <property type="protein sequence ID" value="KAF0318261.1"/>
    <property type="molecule type" value="Genomic_DNA"/>
</dbReference>
<protein>
    <submittedName>
        <fullName evidence="2">DNA helicase</fullName>
    </submittedName>
</protein>
<feature type="region of interest" description="Disordered" evidence="1">
    <location>
        <begin position="1"/>
        <end position="24"/>
    </location>
</feature>
<comment type="caution">
    <text evidence="2">The sequence shown here is derived from an EMBL/GenBank/DDBJ whole genome shotgun (WGS) entry which is preliminary data.</text>
</comment>
<reference evidence="2 3" key="1">
    <citation type="submission" date="2019-12" db="EMBL/GenBank/DDBJ databases">
        <title>A genome sequence resource for the geographically widespread anthracnose pathogen Colletotrichum asianum.</title>
        <authorList>
            <person name="Meng Y."/>
        </authorList>
    </citation>
    <scope>NUCLEOTIDE SEQUENCE [LARGE SCALE GENOMIC DNA]</scope>
    <source>
        <strain evidence="2 3">ICMP 18580</strain>
    </source>
</reference>
<evidence type="ECO:0000313" key="3">
    <source>
        <dbReference type="Proteomes" id="UP000434172"/>
    </source>
</evidence>
<keyword evidence="2" id="KW-0378">Hydrolase</keyword>
<sequence>MPRPPRLPRSSRPRHNNQNRPSAITEYHPCGILRHGSYEVIGGQKIGFPDRIETDFVVNPGGSGRAYVGIRFRFPRHLENQSFSGTEDVFSIVLRFPAGTFCMSIENLSRGTFDLILPREETNDLAIINLSLGDGQTASVDGLGPALRGETDLINSCINVNQEAQGWKALRDIFSQPLNTTLTALCHHHWDLSRYNHQIPANSSKTQYPERFEFDNTEDALTAMTQSVVQDAYWFYVDVREIRGIRQRAFFLKQGSRSTEDTDSFFVLMTLTPDITTRFSKSVKRITKLGRTVRISFRKPPAPGTRRRDGMVDRDDLFWEGIIRPTYAAQIKHKHSLMHVWLDFGDGTNVARRRVDAVNNALSVADPEVESPSDEMDNSCQDDTPERLYHRKLYGSFLRDFFVGRGLGNTLLNPPMMDSGDVGTHGLSLSEPSLVAPKVDILGPINAIYREALLEMLKPGSRETYKSYLESVVLGLVGIFGEMESCTSEVLAVTALLYMGNPDIKTVHAAAWRNEDVTKFARCLHSTASTVVRSMKDKCTSAAQPHIPLIVRGCNIHSEVESFIKMIQGDLLIWDPRHWSRPFSLCEWLLKIVQHDEFDLDQLDRPELLEIRHKWKTGADYVGLRAFVNHDIEFWQVKEFDPTHYPDNQPQTATLADFLSEELTIDQDEEKDNDSSSSDATLNEENVEEEEGLSAEEQAARLKKEVWPHKLIQLLMVDILDVADALCTTPHVSRDVPYDKFWRSAGAVVFDEATHLSKSDAVIVWGNTMRPCAMAGKEGQTPWSGIDPLKTHEDGPHKGDYYNRFGPEAKVSALEFMRTTGWPCFKAASSDMPKFGEDMNWSDNVDGGW</sequence>
<proteinExistence type="predicted"/>
<keyword evidence="2" id="KW-0067">ATP-binding</keyword>